<evidence type="ECO:0000313" key="7">
    <source>
        <dbReference type="Proteomes" id="UP000004263"/>
    </source>
</evidence>
<evidence type="ECO:0000256" key="2">
    <source>
        <dbReference type="ARBA" id="ARBA00022692"/>
    </source>
</evidence>
<dbReference type="GO" id="GO:0016020">
    <property type="term" value="C:membrane"/>
    <property type="evidence" value="ECO:0007669"/>
    <property type="project" value="UniProtKB-SubCell"/>
</dbReference>
<proteinExistence type="predicted"/>
<name>Q1N195_9GAMM</name>
<dbReference type="InterPro" id="IPR001129">
    <property type="entry name" value="Membr-assoc_MAPEG"/>
</dbReference>
<gene>
    <name evidence="6" type="ORF">RED65_11465</name>
</gene>
<protein>
    <recommendedName>
        <fullName evidence="8">Glutathione S-transferase</fullName>
    </recommendedName>
</protein>
<dbReference type="OrthoDB" id="8537976at2"/>
<dbReference type="HOGENOM" id="CLU_134926_1_0_6"/>
<evidence type="ECO:0000256" key="4">
    <source>
        <dbReference type="ARBA" id="ARBA00023136"/>
    </source>
</evidence>
<sequence length="134" mass="14914">MPFLPITALYASICALILLYLAYDVVRFRQSQKKGLGHDTKELLVAGRNHANAAEYMPIALLLLALAEVNGAATLILHVLGFTFVAARFGHAYGFKKSLGKVHMARFHGTLFTWISILALVILNLWLSWPFFLV</sequence>
<dbReference type="Pfam" id="PF01124">
    <property type="entry name" value="MAPEG"/>
    <property type="match status" value="1"/>
</dbReference>
<comment type="caution">
    <text evidence="6">The sequence shown here is derived from an EMBL/GenBank/DDBJ whole genome shotgun (WGS) entry which is preliminary data.</text>
</comment>
<organism evidence="6 7">
    <name type="scientific">Bermanella marisrubri</name>
    <dbReference type="NCBI Taxonomy" id="207949"/>
    <lineage>
        <taxon>Bacteria</taxon>
        <taxon>Pseudomonadati</taxon>
        <taxon>Pseudomonadota</taxon>
        <taxon>Gammaproteobacteria</taxon>
        <taxon>Oceanospirillales</taxon>
        <taxon>Oceanospirillaceae</taxon>
        <taxon>Bermanella</taxon>
    </lineage>
</organism>
<keyword evidence="4 5" id="KW-0472">Membrane</keyword>
<evidence type="ECO:0000256" key="3">
    <source>
        <dbReference type="ARBA" id="ARBA00022989"/>
    </source>
</evidence>
<accession>Q1N195</accession>
<dbReference type="STRING" id="207949.RED65_11465"/>
<dbReference type="PANTHER" id="PTHR35814:SF1">
    <property type="entry name" value="GLUTATHIONE S-TRANSFERASE-RELATED"/>
    <property type="match status" value="1"/>
</dbReference>
<dbReference type="EMBL" id="AAQH01000011">
    <property type="protein sequence ID" value="EAT11956.1"/>
    <property type="molecule type" value="Genomic_DNA"/>
</dbReference>
<keyword evidence="2 5" id="KW-0812">Transmembrane</keyword>
<dbReference type="SUPFAM" id="SSF161084">
    <property type="entry name" value="MAPEG domain-like"/>
    <property type="match status" value="1"/>
</dbReference>
<evidence type="ECO:0000256" key="1">
    <source>
        <dbReference type="ARBA" id="ARBA00004370"/>
    </source>
</evidence>
<evidence type="ECO:0000313" key="6">
    <source>
        <dbReference type="EMBL" id="EAT11956.1"/>
    </source>
</evidence>
<feature type="transmembrane region" description="Helical" evidence="5">
    <location>
        <begin position="6"/>
        <end position="26"/>
    </location>
</feature>
<dbReference type="Proteomes" id="UP000004263">
    <property type="component" value="Unassembled WGS sequence"/>
</dbReference>
<keyword evidence="3 5" id="KW-1133">Transmembrane helix</keyword>
<dbReference type="PANTHER" id="PTHR35814">
    <property type="match status" value="1"/>
</dbReference>
<dbReference type="InterPro" id="IPR023352">
    <property type="entry name" value="MAPEG-like_dom_sf"/>
</dbReference>
<evidence type="ECO:0008006" key="8">
    <source>
        <dbReference type="Google" id="ProtNLM"/>
    </source>
</evidence>
<keyword evidence="7" id="KW-1185">Reference proteome</keyword>
<dbReference type="Gene3D" id="1.20.120.550">
    <property type="entry name" value="Membrane associated eicosanoid/glutathione metabolism-like domain"/>
    <property type="match status" value="1"/>
</dbReference>
<reference evidence="6 7" key="1">
    <citation type="submission" date="2006-03" db="EMBL/GenBank/DDBJ databases">
        <authorList>
            <person name="Pinhassi J."/>
            <person name="Pedros-Alio C."/>
            <person name="Ferriera S."/>
            <person name="Johnson J."/>
            <person name="Kravitz S."/>
            <person name="Halpern A."/>
            <person name="Remington K."/>
            <person name="Beeson K."/>
            <person name="Tran B."/>
            <person name="Rogers Y.-H."/>
            <person name="Friedman R."/>
            <person name="Venter J.C."/>
        </authorList>
    </citation>
    <scope>NUCLEOTIDE SEQUENCE [LARGE SCALE GENOMIC DNA]</scope>
    <source>
        <strain evidence="6 7">RED65</strain>
    </source>
</reference>
<evidence type="ECO:0000256" key="5">
    <source>
        <dbReference type="SAM" id="Phobius"/>
    </source>
</evidence>
<dbReference type="RefSeq" id="WP_007017420.1">
    <property type="nucleotide sequence ID" value="NZ_CH724113.1"/>
</dbReference>
<feature type="transmembrane region" description="Helical" evidence="5">
    <location>
        <begin position="111"/>
        <end position="132"/>
    </location>
</feature>
<comment type="subcellular location">
    <subcellularLocation>
        <location evidence="1">Membrane</location>
    </subcellularLocation>
</comment>
<dbReference type="AlphaFoldDB" id="Q1N195"/>